<dbReference type="RefSeq" id="WP_336473451.1">
    <property type="nucleotide sequence ID" value="NZ_JBAWSX010000011.1"/>
</dbReference>
<sequence length="224" mass="25636">MPHIISLNIGTPQKFQFQGKEVETGLFKESVNKPLYLTTLNFEGDGQADLKHHGGKDKAVCVYAFEHYPYWEQELSQQLSYGAFGENLTITGLLESDVCIGDIYKIGEALVQVTQPRQPCYKLSYRYDRKDFPLLVQNTGFTGFYVRVLEEGTVSPSDEMKLIEQNKHHITISFANEIMHHDKHNIEGIQRILTVDSLSESWKNTFTKRLEGKETSTEKRLTGK</sequence>
<evidence type="ECO:0000313" key="3">
    <source>
        <dbReference type="Proteomes" id="UP001372526"/>
    </source>
</evidence>
<protein>
    <submittedName>
        <fullName evidence="2">MOSC domain-containing protein</fullName>
    </submittedName>
</protein>
<accession>A0ABU8FJY5</accession>
<dbReference type="Pfam" id="PF03475">
    <property type="entry name" value="YiiM_3-alpha"/>
    <property type="match status" value="1"/>
</dbReference>
<name>A0ABU8FJY5_9BACI</name>
<reference evidence="2 3" key="1">
    <citation type="submission" date="2024-01" db="EMBL/GenBank/DDBJ databases">
        <title>Seven novel Bacillus-like species.</title>
        <authorList>
            <person name="Liu G."/>
        </authorList>
    </citation>
    <scope>NUCLEOTIDE SEQUENCE [LARGE SCALE GENOMIC DNA]</scope>
    <source>
        <strain evidence="2 3">FJAT-51639</strain>
    </source>
</reference>
<evidence type="ECO:0000313" key="2">
    <source>
        <dbReference type="EMBL" id="MEI4803004.1"/>
    </source>
</evidence>
<keyword evidence="3" id="KW-1185">Reference proteome</keyword>
<dbReference type="Pfam" id="PF03473">
    <property type="entry name" value="MOSC"/>
    <property type="match status" value="1"/>
</dbReference>
<dbReference type="SUPFAM" id="SSF50800">
    <property type="entry name" value="PK beta-barrel domain-like"/>
    <property type="match status" value="1"/>
</dbReference>
<dbReference type="PROSITE" id="PS51340">
    <property type="entry name" value="MOSC"/>
    <property type="match status" value="1"/>
</dbReference>
<organism evidence="2 3">
    <name type="scientific">Bacillus bruguierae</name>
    <dbReference type="NCBI Taxonomy" id="3127667"/>
    <lineage>
        <taxon>Bacteria</taxon>
        <taxon>Bacillati</taxon>
        <taxon>Bacillota</taxon>
        <taxon>Bacilli</taxon>
        <taxon>Bacillales</taxon>
        <taxon>Bacillaceae</taxon>
        <taxon>Bacillus</taxon>
    </lineage>
</organism>
<dbReference type="InterPro" id="IPR052353">
    <property type="entry name" value="Benzoxazolinone_Detox_Enz"/>
</dbReference>
<dbReference type="InterPro" id="IPR011037">
    <property type="entry name" value="Pyrv_Knase-like_insert_dom_sf"/>
</dbReference>
<gene>
    <name evidence="2" type="ORF">WAZ07_17145</name>
</gene>
<dbReference type="EMBL" id="JBAWSX010000011">
    <property type="protein sequence ID" value="MEI4803004.1"/>
    <property type="molecule type" value="Genomic_DNA"/>
</dbReference>
<dbReference type="Proteomes" id="UP001372526">
    <property type="component" value="Unassembled WGS sequence"/>
</dbReference>
<dbReference type="Gene3D" id="2.40.33.20">
    <property type="entry name" value="PK beta-barrel domain-like"/>
    <property type="match status" value="1"/>
</dbReference>
<dbReference type="InterPro" id="IPR005163">
    <property type="entry name" value="Tri_helical_YiiM-like"/>
</dbReference>
<evidence type="ECO:0000259" key="1">
    <source>
        <dbReference type="PROSITE" id="PS51340"/>
    </source>
</evidence>
<feature type="domain" description="MOSC" evidence="1">
    <location>
        <begin position="29"/>
        <end position="163"/>
    </location>
</feature>
<dbReference type="PANTHER" id="PTHR30212">
    <property type="entry name" value="PROTEIN YIIM"/>
    <property type="match status" value="1"/>
</dbReference>
<dbReference type="InterPro" id="IPR005302">
    <property type="entry name" value="MoCF_Sase_C"/>
</dbReference>
<dbReference type="PANTHER" id="PTHR30212:SF4">
    <property type="entry name" value="MOSC DOMAIN-CONTAINING PROTEIN"/>
    <property type="match status" value="1"/>
</dbReference>
<proteinExistence type="predicted"/>
<comment type="caution">
    <text evidence="2">The sequence shown here is derived from an EMBL/GenBank/DDBJ whole genome shotgun (WGS) entry which is preliminary data.</text>
</comment>